<reference evidence="2" key="1">
    <citation type="journal article" date="2017" name="Nat. Ecol. Evol.">
        <title>Genome expansion and lineage-specific genetic innovations in the forest pathogenic fungi Armillaria.</title>
        <authorList>
            <person name="Sipos G."/>
            <person name="Prasanna A.N."/>
            <person name="Walter M.C."/>
            <person name="O'Connor E."/>
            <person name="Balint B."/>
            <person name="Krizsan K."/>
            <person name="Kiss B."/>
            <person name="Hess J."/>
            <person name="Varga T."/>
            <person name="Slot J."/>
            <person name="Riley R."/>
            <person name="Boka B."/>
            <person name="Rigling D."/>
            <person name="Barry K."/>
            <person name="Lee J."/>
            <person name="Mihaltcheva S."/>
            <person name="LaButti K."/>
            <person name="Lipzen A."/>
            <person name="Waldron R."/>
            <person name="Moloney N.M."/>
            <person name="Sperisen C."/>
            <person name="Kredics L."/>
            <person name="Vagvoelgyi C."/>
            <person name="Patrignani A."/>
            <person name="Fitzpatrick D."/>
            <person name="Nagy I."/>
            <person name="Doyle S."/>
            <person name="Anderson J.B."/>
            <person name="Grigoriev I.V."/>
            <person name="Gueldener U."/>
            <person name="Muensterkoetter M."/>
            <person name="Nagy L.G."/>
        </authorList>
    </citation>
    <scope>NUCLEOTIDE SEQUENCE [LARGE SCALE GENOMIC DNA]</scope>
    <source>
        <strain evidence="2">Ar21-2</strain>
    </source>
</reference>
<evidence type="ECO:0000313" key="1">
    <source>
        <dbReference type="EMBL" id="PBK85800.1"/>
    </source>
</evidence>
<name>A0A2H3CVD5_ARMGA</name>
<dbReference type="InParanoid" id="A0A2H3CVD5"/>
<keyword evidence="2" id="KW-1185">Reference proteome</keyword>
<gene>
    <name evidence="1" type="ORF">ARMGADRAFT_1087052</name>
</gene>
<organism evidence="1 2">
    <name type="scientific">Armillaria gallica</name>
    <name type="common">Bulbous honey fungus</name>
    <name type="synonym">Armillaria bulbosa</name>
    <dbReference type="NCBI Taxonomy" id="47427"/>
    <lineage>
        <taxon>Eukaryota</taxon>
        <taxon>Fungi</taxon>
        <taxon>Dikarya</taxon>
        <taxon>Basidiomycota</taxon>
        <taxon>Agaricomycotina</taxon>
        <taxon>Agaricomycetes</taxon>
        <taxon>Agaricomycetidae</taxon>
        <taxon>Agaricales</taxon>
        <taxon>Marasmiineae</taxon>
        <taxon>Physalacriaceae</taxon>
        <taxon>Armillaria</taxon>
    </lineage>
</organism>
<dbReference type="AlphaFoldDB" id="A0A2H3CVD5"/>
<evidence type="ECO:0000313" key="2">
    <source>
        <dbReference type="Proteomes" id="UP000217790"/>
    </source>
</evidence>
<proteinExistence type="predicted"/>
<dbReference type="Proteomes" id="UP000217790">
    <property type="component" value="Unassembled WGS sequence"/>
</dbReference>
<accession>A0A2H3CVD5</accession>
<sequence>MDGEAHNENQSIVAGTADASFTAENSFEGMLPIYNLNTGVIMGYASQGDGGLIANASQISPVLSYAL</sequence>
<dbReference type="EMBL" id="KZ293688">
    <property type="protein sequence ID" value="PBK85800.1"/>
    <property type="molecule type" value="Genomic_DNA"/>
</dbReference>
<protein>
    <submittedName>
        <fullName evidence="1">Uncharacterized protein</fullName>
    </submittedName>
</protein>